<comment type="caution">
    <text evidence="1">The sequence shown here is derived from an EMBL/GenBank/DDBJ whole genome shotgun (WGS) entry which is preliminary data.</text>
</comment>
<proteinExistence type="predicted"/>
<keyword evidence="2" id="KW-1185">Reference proteome</keyword>
<dbReference type="EMBL" id="JAIWYP010000014">
    <property type="protein sequence ID" value="KAH3710392.1"/>
    <property type="molecule type" value="Genomic_DNA"/>
</dbReference>
<evidence type="ECO:0000313" key="1">
    <source>
        <dbReference type="EMBL" id="KAH3710392.1"/>
    </source>
</evidence>
<accession>A0A9D3Z1Z7</accession>
<sequence length="87" mass="9734">MRIDSASYRGSRLASVDRCEASRLNATCGRILTRLQLPTRHRLVPKPEVRVECQLRISVPSSRESCQGGLHVLFDQLQVIGERMGAT</sequence>
<organism evidence="1 2">
    <name type="scientific">Dreissena polymorpha</name>
    <name type="common">Zebra mussel</name>
    <name type="synonym">Mytilus polymorpha</name>
    <dbReference type="NCBI Taxonomy" id="45954"/>
    <lineage>
        <taxon>Eukaryota</taxon>
        <taxon>Metazoa</taxon>
        <taxon>Spiralia</taxon>
        <taxon>Lophotrochozoa</taxon>
        <taxon>Mollusca</taxon>
        <taxon>Bivalvia</taxon>
        <taxon>Autobranchia</taxon>
        <taxon>Heteroconchia</taxon>
        <taxon>Euheterodonta</taxon>
        <taxon>Imparidentia</taxon>
        <taxon>Neoheterodontei</taxon>
        <taxon>Myida</taxon>
        <taxon>Dreissenoidea</taxon>
        <taxon>Dreissenidae</taxon>
        <taxon>Dreissena</taxon>
    </lineage>
</organism>
<dbReference type="Proteomes" id="UP000828390">
    <property type="component" value="Unassembled WGS sequence"/>
</dbReference>
<gene>
    <name evidence="1" type="ORF">DPMN_069870</name>
</gene>
<name>A0A9D3Z1Z7_DREPO</name>
<reference evidence="1" key="1">
    <citation type="journal article" date="2019" name="bioRxiv">
        <title>The Genome of the Zebra Mussel, Dreissena polymorpha: A Resource for Invasive Species Research.</title>
        <authorList>
            <person name="McCartney M.A."/>
            <person name="Auch B."/>
            <person name="Kono T."/>
            <person name="Mallez S."/>
            <person name="Zhang Y."/>
            <person name="Obille A."/>
            <person name="Becker A."/>
            <person name="Abrahante J.E."/>
            <person name="Garbe J."/>
            <person name="Badalamenti J.P."/>
            <person name="Herman A."/>
            <person name="Mangelson H."/>
            <person name="Liachko I."/>
            <person name="Sullivan S."/>
            <person name="Sone E.D."/>
            <person name="Koren S."/>
            <person name="Silverstein K.A.T."/>
            <person name="Beckman K.B."/>
            <person name="Gohl D.M."/>
        </authorList>
    </citation>
    <scope>NUCLEOTIDE SEQUENCE</scope>
    <source>
        <strain evidence="1">Duluth1</strain>
        <tissue evidence="1">Whole animal</tissue>
    </source>
</reference>
<protein>
    <submittedName>
        <fullName evidence="1">Uncharacterized protein</fullName>
    </submittedName>
</protein>
<dbReference type="AlphaFoldDB" id="A0A9D3Z1Z7"/>
<reference evidence="1" key="2">
    <citation type="submission" date="2020-11" db="EMBL/GenBank/DDBJ databases">
        <authorList>
            <person name="McCartney M.A."/>
            <person name="Auch B."/>
            <person name="Kono T."/>
            <person name="Mallez S."/>
            <person name="Becker A."/>
            <person name="Gohl D.M."/>
            <person name="Silverstein K.A.T."/>
            <person name="Koren S."/>
            <person name="Bechman K.B."/>
            <person name="Herman A."/>
            <person name="Abrahante J.E."/>
            <person name="Garbe J."/>
        </authorList>
    </citation>
    <scope>NUCLEOTIDE SEQUENCE</scope>
    <source>
        <strain evidence="1">Duluth1</strain>
        <tissue evidence="1">Whole animal</tissue>
    </source>
</reference>
<evidence type="ECO:0000313" key="2">
    <source>
        <dbReference type="Proteomes" id="UP000828390"/>
    </source>
</evidence>